<evidence type="ECO:0000313" key="1">
    <source>
        <dbReference type="EMBL" id="CAF1557651.1"/>
    </source>
</evidence>
<organism evidence="2 3">
    <name type="scientific">Adineta ricciae</name>
    <name type="common">Rotifer</name>
    <dbReference type="NCBI Taxonomy" id="249248"/>
    <lineage>
        <taxon>Eukaryota</taxon>
        <taxon>Metazoa</taxon>
        <taxon>Spiralia</taxon>
        <taxon>Gnathifera</taxon>
        <taxon>Rotifera</taxon>
        <taxon>Eurotatoria</taxon>
        <taxon>Bdelloidea</taxon>
        <taxon>Adinetida</taxon>
        <taxon>Adinetidae</taxon>
        <taxon>Adineta</taxon>
    </lineage>
</organism>
<dbReference type="OrthoDB" id="10299935at2759"/>
<protein>
    <submittedName>
        <fullName evidence="2">Uncharacterized protein</fullName>
    </submittedName>
</protein>
<reference evidence="2" key="1">
    <citation type="submission" date="2021-02" db="EMBL/GenBank/DDBJ databases">
        <authorList>
            <person name="Nowell W R."/>
        </authorList>
    </citation>
    <scope>NUCLEOTIDE SEQUENCE</scope>
</reference>
<feature type="non-terminal residue" evidence="2">
    <location>
        <position position="100"/>
    </location>
</feature>
<proteinExistence type="predicted"/>
<sequence>MNNIMPKLYDDLLALCSKNLGFIFKDTECDSIKYRIFNYILCSYEQFSYPSALNCRGTMFDITDAENVQLVCLPPEKFFNYEEGNGVNIHPLGALGIQME</sequence>
<evidence type="ECO:0000313" key="3">
    <source>
        <dbReference type="Proteomes" id="UP000663828"/>
    </source>
</evidence>
<dbReference type="EMBL" id="CAJNOR010016588">
    <property type="protein sequence ID" value="CAF1685423.1"/>
    <property type="molecule type" value="Genomic_DNA"/>
</dbReference>
<gene>
    <name evidence="1" type="ORF">EDS130_LOCUS46403</name>
    <name evidence="2" type="ORF">XAT740_LOCUS61772</name>
</gene>
<keyword evidence="3" id="KW-1185">Reference proteome</keyword>
<dbReference type="AlphaFoldDB" id="A0A816HB99"/>
<evidence type="ECO:0000313" key="2">
    <source>
        <dbReference type="EMBL" id="CAF1685423.1"/>
    </source>
</evidence>
<name>A0A816HB99_ADIRI</name>
<dbReference type="Proteomes" id="UP000663828">
    <property type="component" value="Unassembled WGS sequence"/>
</dbReference>
<accession>A0A816HB99</accession>
<dbReference type="Proteomes" id="UP000663852">
    <property type="component" value="Unassembled WGS sequence"/>
</dbReference>
<comment type="caution">
    <text evidence="2">The sequence shown here is derived from an EMBL/GenBank/DDBJ whole genome shotgun (WGS) entry which is preliminary data.</text>
</comment>
<dbReference type="EMBL" id="CAJNOJ010002138">
    <property type="protein sequence ID" value="CAF1557651.1"/>
    <property type="molecule type" value="Genomic_DNA"/>
</dbReference>